<dbReference type="AlphaFoldDB" id="A0A2U1TCY4"/>
<dbReference type="Gene3D" id="3.40.50.1820">
    <property type="entry name" value="alpha/beta hydrolase"/>
    <property type="match status" value="1"/>
</dbReference>
<protein>
    <submittedName>
        <fullName evidence="4">Esterase</fullName>
    </submittedName>
</protein>
<organism evidence="4 5">
    <name type="scientific">Mycetocola zhujimingii</name>
    <dbReference type="NCBI Taxonomy" id="2079792"/>
    <lineage>
        <taxon>Bacteria</taxon>
        <taxon>Bacillati</taxon>
        <taxon>Actinomycetota</taxon>
        <taxon>Actinomycetes</taxon>
        <taxon>Micrococcales</taxon>
        <taxon>Microbacteriaceae</taxon>
        <taxon>Mycetocola</taxon>
    </lineage>
</organism>
<dbReference type="InterPro" id="IPR029058">
    <property type="entry name" value="AB_hydrolase_fold"/>
</dbReference>
<dbReference type="InterPro" id="IPR003140">
    <property type="entry name" value="PLipase/COase/thioEstase"/>
</dbReference>
<dbReference type="Pfam" id="PF02230">
    <property type="entry name" value="Abhydrolase_2"/>
    <property type="match status" value="1"/>
</dbReference>
<dbReference type="KEGG" id="myl:C3E77_11920"/>
<keyword evidence="2" id="KW-0378">Hydrolase</keyword>
<dbReference type="Proteomes" id="UP000244962">
    <property type="component" value="Unassembled WGS sequence"/>
</dbReference>
<proteinExistence type="inferred from homology"/>
<feature type="domain" description="Phospholipase/carboxylesterase/thioesterase" evidence="3">
    <location>
        <begin position="19"/>
        <end position="210"/>
    </location>
</feature>
<dbReference type="RefSeq" id="WP_108391832.1">
    <property type="nucleotide sequence ID" value="NZ_CP026949.1"/>
</dbReference>
<reference evidence="5" key="1">
    <citation type="submission" date="2018-04" db="EMBL/GenBank/DDBJ databases">
        <authorList>
            <person name="Liu S."/>
            <person name="Wang Z."/>
            <person name="Li J."/>
        </authorList>
    </citation>
    <scope>NUCLEOTIDE SEQUENCE [LARGE SCALE GENOMIC DNA]</scope>
    <source>
        <strain evidence="5">622</strain>
    </source>
</reference>
<accession>A0A2U1TCY4</accession>
<evidence type="ECO:0000259" key="3">
    <source>
        <dbReference type="Pfam" id="PF02230"/>
    </source>
</evidence>
<dbReference type="PANTHER" id="PTHR10655:SF17">
    <property type="entry name" value="LYSOPHOSPHOLIPASE-LIKE PROTEIN 1"/>
    <property type="match status" value="1"/>
</dbReference>
<evidence type="ECO:0000313" key="4">
    <source>
        <dbReference type="EMBL" id="PWC06757.1"/>
    </source>
</evidence>
<comment type="caution">
    <text evidence="4">The sequence shown here is derived from an EMBL/GenBank/DDBJ whole genome shotgun (WGS) entry which is preliminary data.</text>
</comment>
<dbReference type="PANTHER" id="PTHR10655">
    <property type="entry name" value="LYSOPHOSPHOLIPASE-RELATED"/>
    <property type="match status" value="1"/>
</dbReference>
<dbReference type="GO" id="GO:0016787">
    <property type="term" value="F:hydrolase activity"/>
    <property type="evidence" value="ECO:0007669"/>
    <property type="project" value="UniProtKB-KW"/>
</dbReference>
<comment type="similarity">
    <text evidence="1">Belongs to the AB hydrolase superfamily. AB hydrolase 2 family.</text>
</comment>
<evidence type="ECO:0000256" key="2">
    <source>
        <dbReference type="ARBA" id="ARBA00022801"/>
    </source>
</evidence>
<evidence type="ECO:0000256" key="1">
    <source>
        <dbReference type="ARBA" id="ARBA00006499"/>
    </source>
</evidence>
<keyword evidence="5" id="KW-1185">Reference proteome</keyword>
<sequence>MTKPMIDHDAVLWSATGEDQDDRSLLIVMHGYGSNEADLFGLAPFLPLEPVIASLRAPLIAPWPIDGFSWYPIDSPGQPDESGVDLAAEAVLEWLDSLPNQPSTIGLLGFSQGGAMAMQLLRHAPERFAYAVNLSGYVPPGVVPGDAVLAERRPPVFWGRGTHDQVIPLSAVTRTVDWLPEHSKLAGRIYEGLDHSISQQELADIRAFIERQL</sequence>
<name>A0A2U1TCY4_9MICO</name>
<gene>
    <name evidence="4" type="ORF">DF223_09890</name>
</gene>
<dbReference type="InterPro" id="IPR050565">
    <property type="entry name" value="LYPA1-2/EST-like"/>
</dbReference>
<dbReference type="SUPFAM" id="SSF53474">
    <property type="entry name" value="alpha/beta-Hydrolases"/>
    <property type="match status" value="1"/>
</dbReference>
<evidence type="ECO:0000313" key="5">
    <source>
        <dbReference type="Proteomes" id="UP000244962"/>
    </source>
</evidence>
<dbReference type="EMBL" id="QEFB01000010">
    <property type="protein sequence ID" value="PWC06757.1"/>
    <property type="molecule type" value="Genomic_DNA"/>
</dbReference>
<dbReference type="OrthoDB" id="9780848at2"/>